<reference evidence="2" key="1">
    <citation type="submission" date="2016-10" db="EMBL/GenBank/DDBJ databases">
        <authorList>
            <person name="Varghese N."/>
            <person name="Submissions S."/>
        </authorList>
    </citation>
    <scope>NUCLEOTIDE SEQUENCE [LARGE SCALE GENOMIC DNA]</scope>
    <source>
        <strain evidence="2">CGMCC 1.10121</strain>
    </source>
</reference>
<dbReference type="AlphaFoldDB" id="A0A1H8QPM5"/>
<accession>A0A1H8QPM5</accession>
<dbReference type="EMBL" id="FODV01000003">
    <property type="protein sequence ID" value="SEO55941.1"/>
    <property type="molecule type" value="Genomic_DNA"/>
</dbReference>
<dbReference type="Gene3D" id="3.40.50.300">
    <property type="entry name" value="P-loop containing nucleotide triphosphate hydrolases"/>
    <property type="match status" value="1"/>
</dbReference>
<dbReference type="SUPFAM" id="SSF52540">
    <property type="entry name" value="P-loop containing nucleoside triphosphate hydrolases"/>
    <property type="match status" value="1"/>
</dbReference>
<sequence length="58" mass="5535">MPGTTTALVGATGGAGVTRTAVELAATLARDGRDVAVLDAAYATEGLSSTLAVGSTPT</sequence>
<proteinExistence type="predicted"/>
<evidence type="ECO:0000313" key="1">
    <source>
        <dbReference type="EMBL" id="SEO55941.1"/>
    </source>
</evidence>
<evidence type="ECO:0008006" key="3">
    <source>
        <dbReference type="Google" id="ProtNLM"/>
    </source>
</evidence>
<protein>
    <recommendedName>
        <fullName evidence="3">CobQ/CobB/MinD/ParA nucleotide binding domain-containing protein</fullName>
    </recommendedName>
</protein>
<dbReference type="Proteomes" id="UP000199126">
    <property type="component" value="Unassembled WGS sequence"/>
</dbReference>
<name>A0A1H8QPM5_9EURY</name>
<keyword evidence="2" id="KW-1185">Reference proteome</keyword>
<organism evidence="1 2">
    <name type="scientific">Halogranum amylolyticum</name>
    <dbReference type="NCBI Taxonomy" id="660520"/>
    <lineage>
        <taxon>Archaea</taxon>
        <taxon>Methanobacteriati</taxon>
        <taxon>Methanobacteriota</taxon>
        <taxon>Stenosarchaea group</taxon>
        <taxon>Halobacteria</taxon>
        <taxon>Halobacteriales</taxon>
        <taxon>Haloferacaceae</taxon>
    </lineage>
</organism>
<dbReference type="InterPro" id="IPR027417">
    <property type="entry name" value="P-loop_NTPase"/>
</dbReference>
<gene>
    <name evidence="1" type="ORF">SAMN04487948_103228</name>
</gene>
<evidence type="ECO:0000313" key="2">
    <source>
        <dbReference type="Proteomes" id="UP000199126"/>
    </source>
</evidence>